<dbReference type="InterPro" id="IPR002110">
    <property type="entry name" value="Ankyrin_rpt"/>
</dbReference>
<feature type="repeat" description="ANK" evidence="6">
    <location>
        <begin position="326"/>
        <end position="358"/>
    </location>
</feature>
<organism evidence="9 10">
    <name type="scientific">Conger conger</name>
    <name type="common">Conger eel</name>
    <name type="synonym">Muraena conger</name>
    <dbReference type="NCBI Taxonomy" id="82655"/>
    <lineage>
        <taxon>Eukaryota</taxon>
        <taxon>Metazoa</taxon>
        <taxon>Chordata</taxon>
        <taxon>Craniata</taxon>
        <taxon>Vertebrata</taxon>
        <taxon>Euteleostomi</taxon>
        <taxon>Actinopterygii</taxon>
        <taxon>Neopterygii</taxon>
        <taxon>Teleostei</taxon>
        <taxon>Anguilliformes</taxon>
        <taxon>Congridae</taxon>
        <taxon>Conger</taxon>
    </lineage>
</organism>
<keyword evidence="1" id="KW-0677">Repeat</keyword>
<feature type="region of interest" description="Disordered" evidence="7">
    <location>
        <begin position="1"/>
        <end position="41"/>
    </location>
</feature>
<reference evidence="9" key="1">
    <citation type="journal article" date="2023" name="Science">
        <title>Genome structures resolve the early diversification of teleost fishes.</title>
        <authorList>
            <person name="Parey E."/>
            <person name="Louis A."/>
            <person name="Montfort J."/>
            <person name="Bouchez O."/>
            <person name="Roques C."/>
            <person name="Iampietro C."/>
            <person name="Lluch J."/>
            <person name="Castinel A."/>
            <person name="Donnadieu C."/>
            <person name="Desvignes T."/>
            <person name="Floi Bucao C."/>
            <person name="Jouanno E."/>
            <person name="Wen M."/>
            <person name="Mejri S."/>
            <person name="Dirks R."/>
            <person name="Jansen H."/>
            <person name="Henkel C."/>
            <person name="Chen W.J."/>
            <person name="Zahm M."/>
            <person name="Cabau C."/>
            <person name="Klopp C."/>
            <person name="Thompson A.W."/>
            <person name="Robinson-Rechavi M."/>
            <person name="Braasch I."/>
            <person name="Lecointre G."/>
            <person name="Bobe J."/>
            <person name="Postlethwait J.H."/>
            <person name="Berthelot C."/>
            <person name="Roest Crollius H."/>
            <person name="Guiguen Y."/>
        </authorList>
    </citation>
    <scope>NUCLEOTIDE SEQUENCE</scope>
    <source>
        <strain evidence="9">Concon-B</strain>
    </source>
</reference>
<keyword evidence="2" id="KW-0805">Transcription regulation</keyword>
<feature type="region of interest" description="Disordered" evidence="7">
    <location>
        <begin position="177"/>
        <end position="249"/>
    </location>
</feature>
<evidence type="ECO:0000256" key="7">
    <source>
        <dbReference type="SAM" id="MobiDB-lite"/>
    </source>
</evidence>
<evidence type="ECO:0000259" key="8">
    <source>
        <dbReference type="PROSITE" id="PS52003"/>
    </source>
</evidence>
<evidence type="ECO:0000313" key="10">
    <source>
        <dbReference type="Proteomes" id="UP001152803"/>
    </source>
</evidence>
<comment type="caution">
    <text evidence="9">The sequence shown here is derived from an EMBL/GenBank/DDBJ whole genome shotgun (WGS) entry which is preliminary data.</text>
</comment>
<feature type="compositionally biased region" description="Basic and acidic residues" evidence="7">
    <location>
        <begin position="198"/>
        <end position="214"/>
    </location>
</feature>
<dbReference type="PANTHER" id="PTHR24124">
    <property type="entry name" value="ANKYRIN REPEAT FAMILY A"/>
    <property type="match status" value="1"/>
</dbReference>
<feature type="region of interest" description="Disordered" evidence="7">
    <location>
        <begin position="49"/>
        <end position="68"/>
    </location>
</feature>
<dbReference type="InterPro" id="IPR047571">
    <property type="entry name" value="OCA"/>
</dbReference>
<keyword evidence="3 6" id="KW-0040">ANK repeat</keyword>
<sequence length="525" mass="57701">MFRSRNCSEDGSNFSSGSPLPGELASPQNKPNSPVSGFTQAKILEGSDISSNKNVQLKASTGSKLSQSEKRYLGVRVRMPVRDMLRKIRIAKGLDPNTIQGSQGKSSRATGEKKRVTSSGDRRKKLNKRQTSLEDLAIIVEVLEEDLKASEVHKQPQNEDSVSPQYCPDWQGSPWPFDLPCSSQEQPQDLHSIPPDSHGGHRTNEGEERSDGRSPRAPCSPGSPEYRAPSPSELRFHSPQPLSEKEGPARGLGGLGQYWSCMSFFWCQLQREESLLRGVSDEELLAPDGSGRILLHRVVSQGKRATVYSIAKRLASMGQLDIRDAEGKTALHLAAQRNQHLMVADLLLLGARVTERDRFGKTCLHLCAENGYVRVVEVLNNFMNNGMYVDVEARDINGLSALQCATLALNVAVQELEMSSGPSEQRFYTLRKEQLLDTLDCLLLIGQSSHTQVKGVPSHCQLRNAAGRSPAEQATTLRKIKVICTVSELRVSDDVGRIPPRVQLLCGQSGQRSTEKSLLSEAAGR</sequence>
<name>A0A9Q1D3S2_CONCO</name>
<evidence type="ECO:0000256" key="6">
    <source>
        <dbReference type="PROSITE-ProRule" id="PRU00023"/>
    </source>
</evidence>
<evidence type="ECO:0000256" key="1">
    <source>
        <dbReference type="ARBA" id="ARBA00022737"/>
    </source>
</evidence>
<dbReference type="Proteomes" id="UP001152803">
    <property type="component" value="Unassembled WGS sequence"/>
</dbReference>
<dbReference type="AlphaFoldDB" id="A0A9Q1D3S2"/>
<dbReference type="OrthoDB" id="10252328at2759"/>
<feature type="region of interest" description="Disordered" evidence="7">
    <location>
        <begin position="92"/>
        <end position="128"/>
    </location>
</feature>
<dbReference type="PROSITE" id="PS52003">
    <property type="entry name" value="OCA"/>
    <property type="match status" value="1"/>
</dbReference>
<feature type="compositionally biased region" description="Polar residues" evidence="7">
    <location>
        <begin position="49"/>
        <end position="66"/>
    </location>
</feature>
<dbReference type="GO" id="GO:0010468">
    <property type="term" value="P:regulation of gene expression"/>
    <property type="evidence" value="ECO:0007669"/>
    <property type="project" value="TreeGrafter"/>
</dbReference>
<dbReference type="InterPro" id="IPR036770">
    <property type="entry name" value="Ankyrin_rpt-contain_sf"/>
</dbReference>
<proteinExistence type="predicted"/>
<dbReference type="PANTHER" id="PTHR24124:SF8">
    <property type="entry name" value="OCA DOMAIN-CONTAINING PROTEIN"/>
    <property type="match status" value="1"/>
</dbReference>
<keyword evidence="4" id="KW-0010">Activator</keyword>
<dbReference type="PROSITE" id="PS50297">
    <property type="entry name" value="ANK_REP_REGION"/>
    <property type="match status" value="1"/>
</dbReference>
<accession>A0A9Q1D3S2</accession>
<protein>
    <recommendedName>
        <fullName evidence="8">OCA domain-containing protein</fullName>
    </recommendedName>
</protein>
<evidence type="ECO:0000256" key="4">
    <source>
        <dbReference type="ARBA" id="ARBA00023159"/>
    </source>
</evidence>
<evidence type="ECO:0000313" key="9">
    <source>
        <dbReference type="EMBL" id="KAJ8256932.1"/>
    </source>
</evidence>
<evidence type="ECO:0000256" key="2">
    <source>
        <dbReference type="ARBA" id="ARBA00023015"/>
    </source>
</evidence>
<dbReference type="EMBL" id="JAFJMO010000014">
    <property type="protein sequence ID" value="KAJ8256932.1"/>
    <property type="molecule type" value="Genomic_DNA"/>
</dbReference>
<evidence type="ECO:0000256" key="5">
    <source>
        <dbReference type="ARBA" id="ARBA00023163"/>
    </source>
</evidence>
<dbReference type="Pfam" id="PF13637">
    <property type="entry name" value="Ank_4"/>
    <property type="match status" value="1"/>
</dbReference>
<evidence type="ECO:0000256" key="3">
    <source>
        <dbReference type="ARBA" id="ARBA00023043"/>
    </source>
</evidence>
<gene>
    <name evidence="9" type="ORF">COCON_G00190840</name>
</gene>
<dbReference type="Gene3D" id="1.25.40.20">
    <property type="entry name" value="Ankyrin repeat-containing domain"/>
    <property type="match status" value="1"/>
</dbReference>
<feature type="compositionally biased region" description="Polar residues" evidence="7">
    <location>
        <begin position="9"/>
        <end position="18"/>
    </location>
</feature>
<dbReference type="SMART" id="SM00248">
    <property type="entry name" value="ANK"/>
    <property type="match status" value="2"/>
</dbReference>
<dbReference type="GO" id="GO:0070974">
    <property type="term" value="F:POU domain binding"/>
    <property type="evidence" value="ECO:0007669"/>
    <property type="project" value="InterPro"/>
</dbReference>
<keyword evidence="10" id="KW-1185">Reference proteome</keyword>
<feature type="compositionally biased region" description="Polar residues" evidence="7">
    <location>
        <begin position="97"/>
        <end position="109"/>
    </location>
</feature>
<feature type="compositionally biased region" description="Polar residues" evidence="7">
    <location>
        <begin position="26"/>
        <end position="39"/>
    </location>
</feature>
<dbReference type="SUPFAM" id="SSF48403">
    <property type="entry name" value="Ankyrin repeat"/>
    <property type="match status" value="1"/>
</dbReference>
<keyword evidence="5" id="KW-0804">Transcription</keyword>
<dbReference type="PROSITE" id="PS50088">
    <property type="entry name" value="ANK_REPEAT"/>
    <property type="match status" value="1"/>
</dbReference>
<feature type="domain" description="OCA" evidence="8">
    <location>
        <begin position="69"/>
        <end position="91"/>
    </location>
</feature>
<dbReference type="GO" id="GO:0005634">
    <property type="term" value="C:nucleus"/>
    <property type="evidence" value="ECO:0007669"/>
    <property type="project" value="TreeGrafter"/>
</dbReference>
<dbReference type="GO" id="GO:0003677">
    <property type="term" value="F:DNA binding"/>
    <property type="evidence" value="ECO:0007669"/>
    <property type="project" value="InterPro"/>
</dbReference>